<name>A0ABD4YN51_9BURK</name>
<feature type="transmembrane region" description="Helical" evidence="1">
    <location>
        <begin position="41"/>
        <end position="62"/>
    </location>
</feature>
<sequence>MIYFVGALLLACTLAAAVYRRMQRRPADSGRAMSRDMLAGAAIFAFMGPAVGMVVMAVVISIGAQDPEMLLFGLYGLPWAYLFGGIPALLCGMTAGALKPAAPSWLAILRMGLIGAAYAFVFLLTFGTRDRSLAALGFPLVMGALPAAVAGLACARVLYGKPVAVRQPA</sequence>
<feature type="transmembrane region" description="Helical" evidence="1">
    <location>
        <begin position="104"/>
        <end position="126"/>
    </location>
</feature>
<dbReference type="EMBL" id="JAOBZK010000001">
    <property type="protein sequence ID" value="MDH1176655.1"/>
    <property type="molecule type" value="Genomic_DNA"/>
</dbReference>
<evidence type="ECO:0000313" key="3">
    <source>
        <dbReference type="Proteomes" id="UP001158644"/>
    </source>
</evidence>
<comment type="caution">
    <text evidence="2">The sequence shown here is derived from an EMBL/GenBank/DDBJ whole genome shotgun (WGS) entry which is preliminary data.</text>
</comment>
<keyword evidence="1" id="KW-0472">Membrane</keyword>
<protein>
    <recommendedName>
        <fullName evidence="4">Major facilitator superfamily (MFS) profile domain-containing protein</fullName>
    </recommendedName>
</protein>
<feature type="transmembrane region" description="Helical" evidence="1">
    <location>
        <begin position="133"/>
        <end position="159"/>
    </location>
</feature>
<gene>
    <name evidence="2" type="ORF">N5C72_01130</name>
</gene>
<organism evidence="2 3">
    <name type="scientific">Achromobacter mucicolens</name>
    <dbReference type="NCBI Taxonomy" id="1389922"/>
    <lineage>
        <taxon>Bacteria</taxon>
        <taxon>Pseudomonadati</taxon>
        <taxon>Pseudomonadota</taxon>
        <taxon>Betaproteobacteria</taxon>
        <taxon>Burkholderiales</taxon>
        <taxon>Alcaligenaceae</taxon>
        <taxon>Achromobacter</taxon>
    </lineage>
</organism>
<dbReference type="RefSeq" id="WP_217617589.1">
    <property type="nucleotide sequence ID" value="NZ_DALZLU010000050.1"/>
</dbReference>
<accession>A0ABD4YN51</accession>
<keyword evidence="1" id="KW-1133">Transmembrane helix</keyword>
<feature type="transmembrane region" description="Helical" evidence="1">
    <location>
        <begin position="74"/>
        <end position="98"/>
    </location>
</feature>
<dbReference type="Proteomes" id="UP001158644">
    <property type="component" value="Unassembled WGS sequence"/>
</dbReference>
<dbReference type="AlphaFoldDB" id="A0ABD4YN51"/>
<evidence type="ECO:0000313" key="2">
    <source>
        <dbReference type="EMBL" id="MDH1176655.1"/>
    </source>
</evidence>
<reference evidence="2 3" key="1">
    <citation type="submission" date="2022-09" db="EMBL/GenBank/DDBJ databases">
        <title>Intensive care unit water sources are persistently colonized with multi-drug resistant bacteria and are the site of extensive horizontal gene transfer of antibiotic resistance genes.</title>
        <authorList>
            <person name="Diorio-Toth L."/>
        </authorList>
    </citation>
    <scope>NUCLEOTIDE SEQUENCE [LARGE SCALE GENOMIC DNA]</scope>
    <source>
        <strain evidence="2 3">GD03967</strain>
    </source>
</reference>
<evidence type="ECO:0008006" key="4">
    <source>
        <dbReference type="Google" id="ProtNLM"/>
    </source>
</evidence>
<keyword evidence="1" id="KW-0812">Transmembrane</keyword>
<proteinExistence type="predicted"/>
<evidence type="ECO:0000256" key="1">
    <source>
        <dbReference type="SAM" id="Phobius"/>
    </source>
</evidence>